<keyword evidence="3" id="KW-1185">Reference proteome</keyword>
<reference evidence="2" key="1">
    <citation type="submission" date="2021-12" db="EMBL/GenBank/DDBJ databases">
        <authorList>
            <person name="Lee J.-H."/>
            <person name="Kim S.-B."/>
        </authorList>
    </citation>
    <scope>NUCLEOTIDE SEQUENCE</scope>
    <source>
        <strain evidence="2">NR30</strain>
    </source>
</reference>
<protein>
    <submittedName>
        <fullName evidence="2">Uncharacterized protein</fullName>
    </submittedName>
</protein>
<feature type="compositionally biased region" description="Low complexity" evidence="1">
    <location>
        <begin position="34"/>
        <end position="45"/>
    </location>
</feature>
<dbReference type="AlphaFoldDB" id="A0A9Q3Z9I2"/>
<sequence>MNRSSYYKWQDRADARTARQVADRALAEQICAVDSDGASGGSPPSSASPPDP</sequence>
<gene>
    <name evidence="2" type="ORF">LJ657_23585</name>
</gene>
<evidence type="ECO:0000256" key="1">
    <source>
        <dbReference type="SAM" id="MobiDB-lite"/>
    </source>
</evidence>
<comment type="caution">
    <text evidence="2">The sequence shown here is derived from an EMBL/GenBank/DDBJ whole genome shotgun (WGS) entry which is preliminary data.</text>
</comment>
<proteinExistence type="predicted"/>
<evidence type="ECO:0000313" key="2">
    <source>
        <dbReference type="EMBL" id="MCD9876567.1"/>
    </source>
</evidence>
<evidence type="ECO:0000313" key="3">
    <source>
        <dbReference type="Proteomes" id="UP001108029"/>
    </source>
</evidence>
<dbReference type="EMBL" id="JAJSBI010000011">
    <property type="protein sequence ID" value="MCD9876567.1"/>
    <property type="molecule type" value="Genomic_DNA"/>
</dbReference>
<dbReference type="Proteomes" id="UP001108029">
    <property type="component" value="Unassembled WGS sequence"/>
</dbReference>
<feature type="region of interest" description="Disordered" evidence="1">
    <location>
        <begin position="33"/>
        <end position="52"/>
    </location>
</feature>
<organism evidence="2 3">
    <name type="scientific">Streptomyces guryensis</name>
    <dbReference type="NCBI Taxonomy" id="2886947"/>
    <lineage>
        <taxon>Bacteria</taxon>
        <taxon>Bacillati</taxon>
        <taxon>Actinomycetota</taxon>
        <taxon>Actinomycetes</taxon>
        <taxon>Kitasatosporales</taxon>
        <taxon>Streptomycetaceae</taxon>
        <taxon>Streptomyces</taxon>
    </lineage>
</organism>
<name>A0A9Q3Z9I2_9ACTN</name>
<accession>A0A9Q3Z9I2</accession>
<dbReference type="RefSeq" id="WP_232650748.1">
    <property type="nucleotide sequence ID" value="NZ_JAJSBI010000011.1"/>
</dbReference>